<dbReference type="STRING" id="6198.A0A074ZXF6"/>
<dbReference type="GeneID" id="20316309"/>
<keyword evidence="2" id="KW-0687">Ribonucleoprotein</keyword>
<proteinExistence type="predicted"/>
<keyword evidence="5" id="KW-1185">Reference proteome</keyword>
<evidence type="ECO:0000313" key="5">
    <source>
        <dbReference type="Proteomes" id="UP000054324"/>
    </source>
</evidence>
<dbReference type="Gene3D" id="4.10.640.10">
    <property type="entry name" value="Ribosomal protein S18"/>
    <property type="match status" value="1"/>
</dbReference>
<evidence type="ECO:0000256" key="2">
    <source>
        <dbReference type="ARBA" id="ARBA00023274"/>
    </source>
</evidence>
<dbReference type="OrthoDB" id="10054543at2759"/>
<evidence type="ECO:0000313" key="4">
    <source>
        <dbReference type="EMBL" id="KER31761.1"/>
    </source>
</evidence>
<dbReference type="InterPro" id="IPR001648">
    <property type="entry name" value="Ribosomal_bS18"/>
</dbReference>
<evidence type="ECO:0000256" key="3">
    <source>
        <dbReference type="SAM" id="MobiDB-lite"/>
    </source>
</evidence>
<dbReference type="GO" id="GO:0003735">
    <property type="term" value="F:structural constituent of ribosome"/>
    <property type="evidence" value="ECO:0007669"/>
    <property type="project" value="InterPro"/>
</dbReference>
<dbReference type="InterPro" id="IPR036870">
    <property type="entry name" value="Ribosomal_bS18_sf"/>
</dbReference>
<feature type="region of interest" description="Disordered" evidence="3">
    <location>
        <begin position="346"/>
        <end position="378"/>
    </location>
</feature>
<dbReference type="Proteomes" id="UP000054324">
    <property type="component" value="Unassembled WGS sequence"/>
</dbReference>
<dbReference type="GO" id="GO:0070181">
    <property type="term" value="F:small ribosomal subunit rRNA binding"/>
    <property type="evidence" value="ECO:0007669"/>
    <property type="project" value="TreeGrafter"/>
</dbReference>
<reference evidence="4 5" key="1">
    <citation type="submission" date="2013-11" db="EMBL/GenBank/DDBJ databases">
        <title>Opisthorchis viverrini - life in the bile duct.</title>
        <authorList>
            <person name="Young N.D."/>
            <person name="Nagarajan N."/>
            <person name="Lin S.J."/>
            <person name="Korhonen P.K."/>
            <person name="Jex A.R."/>
            <person name="Hall R.S."/>
            <person name="Safavi-Hemami H."/>
            <person name="Kaewkong W."/>
            <person name="Bertrand D."/>
            <person name="Gao S."/>
            <person name="Seet Q."/>
            <person name="Wongkham S."/>
            <person name="Teh B.T."/>
            <person name="Wongkham C."/>
            <person name="Intapan P.M."/>
            <person name="Maleewong W."/>
            <person name="Yang X."/>
            <person name="Hu M."/>
            <person name="Wang Z."/>
            <person name="Hofmann A."/>
            <person name="Sternberg P.W."/>
            <person name="Tan P."/>
            <person name="Wang J."/>
            <person name="Gasser R.B."/>
        </authorList>
    </citation>
    <scope>NUCLEOTIDE SEQUENCE [LARGE SCALE GENOMIC DNA]</scope>
</reference>
<protein>
    <recommendedName>
        <fullName evidence="6">Ribosomal protein S18</fullName>
    </recommendedName>
</protein>
<organism evidence="4 5">
    <name type="scientific">Opisthorchis viverrini</name>
    <name type="common">Southeast Asian liver fluke</name>
    <dbReference type="NCBI Taxonomy" id="6198"/>
    <lineage>
        <taxon>Eukaryota</taxon>
        <taxon>Metazoa</taxon>
        <taxon>Spiralia</taxon>
        <taxon>Lophotrochozoa</taxon>
        <taxon>Platyhelminthes</taxon>
        <taxon>Trematoda</taxon>
        <taxon>Digenea</taxon>
        <taxon>Opisthorchiida</taxon>
        <taxon>Opisthorchiata</taxon>
        <taxon>Opisthorchiidae</taxon>
        <taxon>Opisthorchis</taxon>
    </lineage>
</organism>
<evidence type="ECO:0000256" key="1">
    <source>
        <dbReference type="ARBA" id="ARBA00022980"/>
    </source>
</evidence>
<dbReference type="GO" id="GO:0005763">
    <property type="term" value="C:mitochondrial small ribosomal subunit"/>
    <property type="evidence" value="ECO:0007669"/>
    <property type="project" value="TreeGrafter"/>
</dbReference>
<dbReference type="SUPFAM" id="SSF46911">
    <property type="entry name" value="Ribosomal protein S18"/>
    <property type="match status" value="1"/>
</dbReference>
<dbReference type="CTD" id="20316309"/>
<dbReference type="RefSeq" id="XP_009164544.1">
    <property type="nucleotide sequence ID" value="XM_009166280.1"/>
</dbReference>
<dbReference type="PANTHER" id="PTHR13479">
    <property type="entry name" value="30S RIBOSOMAL PROTEIN S18"/>
    <property type="match status" value="1"/>
</dbReference>
<sequence>MPSKGSTRAWILPGCPSLDRRIRESEVRFKPWAFCPYQMLPSLATALSTNLFHSARFLGLIVPNRLFTFTAARLKKEIRYSVEGNRTTIEGVHVPSERSGKVLCLDGLGDPRDTDPISRLNLNLTHTDVRILSQFLRPDGTILPRKISGISLRSQLVIELLIERARKAGLLPVSIKPSGEHVYQERGRHRFNVYYASDMIGLPTLEKRNKFRLLPVSIKPSGEHVYQERGRHRFNVYYASDMIGLPTLEKRNKFRYIPPEYLLASKEKWSSSGFYLTSNPQTKLSKHSNPTKPGKIYQWQPSRIIGSLNIWLSDWPFFLLKLKLFSCSTLSVPNWHTIRRLQEGLDTARSPKPRREVERQRSGSNHGPSGQEIRALST</sequence>
<gene>
    <name evidence="4" type="ORF">T265_02121</name>
</gene>
<keyword evidence="1" id="KW-0689">Ribosomal protein</keyword>
<name>A0A074ZXF6_OPIVI</name>
<dbReference type="KEGG" id="ovi:T265_02121"/>
<dbReference type="AlphaFoldDB" id="A0A074ZXF6"/>
<dbReference type="Pfam" id="PF01084">
    <property type="entry name" value="Ribosomal_S18"/>
    <property type="match status" value="1"/>
</dbReference>
<accession>A0A074ZXF6</accession>
<dbReference type="GO" id="GO:0032543">
    <property type="term" value="P:mitochondrial translation"/>
    <property type="evidence" value="ECO:0007669"/>
    <property type="project" value="TreeGrafter"/>
</dbReference>
<dbReference type="EMBL" id="KL596642">
    <property type="protein sequence ID" value="KER31761.1"/>
    <property type="molecule type" value="Genomic_DNA"/>
</dbReference>
<evidence type="ECO:0008006" key="6">
    <source>
        <dbReference type="Google" id="ProtNLM"/>
    </source>
</evidence>
<dbReference type="PANTHER" id="PTHR13479:SF66">
    <property type="entry name" value="LARGE RIBOSOMAL SUBUNIT PROTEIN ML66"/>
    <property type="match status" value="1"/>
</dbReference>